<evidence type="ECO:0000313" key="1">
    <source>
        <dbReference type="EMBL" id="CAH2103720.1"/>
    </source>
</evidence>
<dbReference type="Proteomes" id="UP001153954">
    <property type="component" value="Unassembled WGS sequence"/>
</dbReference>
<dbReference type="AlphaFoldDB" id="A0AAU9UW77"/>
<reference evidence="1" key="1">
    <citation type="submission" date="2022-03" db="EMBL/GenBank/DDBJ databases">
        <authorList>
            <person name="Tunstrom K."/>
        </authorList>
    </citation>
    <scope>NUCLEOTIDE SEQUENCE</scope>
</reference>
<protein>
    <submittedName>
        <fullName evidence="1">Uncharacterized protein</fullName>
    </submittedName>
</protein>
<gene>
    <name evidence="1" type="ORF">EEDITHA_LOCUS18196</name>
</gene>
<keyword evidence="2" id="KW-1185">Reference proteome</keyword>
<comment type="caution">
    <text evidence="1">The sequence shown here is derived from an EMBL/GenBank/DDBJ whole genome shotgun (WGS) entry which is preliminary data.</text>
</comment>
<sequence>MIFTTVRSILREWVDRRKSHLTIRLDLSGHGCFGRYLHKIARKEATTVCSYSGAAADTALHTLPECPTRDESLTTAVELDLSLSDVVKSMISSDKAWKAMITFYKTVMTSKEPAERGEKPKHRQRQSDIVDVQAETSSIMLIF</sequence>
<organism evidence="1 2">
    <name type="scientific">Euphydryas editha</name>
    <name type="common">Edith's checkerspot</name>
    <dbReference type="NCBI Taxonomy" id="104508"/>
    <lineage>
        <taxon>Eukaryota</taxon>
        <taxon>Metazoa</taxon>
        <taxon>Ecdysozoa</taxon>
        <taxon>Arthropoda</taxon>
        <taxon>Hexapoda</taxon>
        <taxon>Insecta</taxon>
        <taxon>Pterygota</taxon>
        <taxon>Neoptera</taxon>
        <taxon>Endopterygota</taxon>
        <taxon>Lepidoptera</taxon>
        <taxon>Glossata</taxon>
        <taxon>Ditrysia</taxon>
        <taxon>Papilionoidea</taxon>
        <taxon>Nymphalidae</taxon>
        <taxon>Nymphalinae</taxon>
        <taxon>Euphydryas</taxon>
    </lineage>
</organism>
<proteinExistence type="predicted"/>
<dbReference type="EMBL" id="CAKOGL010000026">
    <property type="protein sequence ID" value="CAH2103720.1"/>
    <property type="molecule type" value="Genomic_DNA"/>
</dbReference>
<name>A0AAU9UW77_EUPED</name>
<accession>A0AAU9UW77</accession>
<evidence type="ECO:0000313" key="2">
    <source>
        <dbReference type="Proteomes" id="UP001153954"/>
    </source>
</evidence>